<comment type="similarity">
    <text evidence="1 2">Belongs to the UPF0297 family.</text>
</comment>
<dbReference type="HAMAP" id="MF_01507">
    <property type="entry name" value="UPF0297"/>
    <property type="match status" value="1"/>
</dbReference>
<evidence type="ECO:0000256" key="1">
    <source>
        <dbReference type="ARBA" id="ARBA00010888"/>
    </source>
</evidence>
<dbReference type="NCBIfam" id="NF003997">
    <property type="entry name" value="PRK05473.1"/>
    <property type="match status" value="1"/>
</dbReference>
<dbReference type="GeneID" id="78175825"/>
<dbReference type="AlphaFoldDB" id="A0A1M6VVG3"/>
<dbReference type="OrthoDB" id="9796303at2"/>
<organism evidence="3 4">
    <name type="scientific">Anaerotignum lactatifermentans DSM 14214</name>
    <dbReference type="NCBI Taxonomy" id="1121323"/>
    <lineage>
        <taxon>Bacteria</taxon>
        <taxon>Bacillati</taxon>
        <taxon>Bacillota</taxon>
        <taxon>Clostridia</taxon>
        <taxon>Lachnospirales</taxon>
        <taxon>Anaerotignaceae</taxon>
        <taxon>Anaerotignum</taxon>
    </lineage>
</organism>
<reference evidence="3 4" key="1">
    <citation type="submission" date="2016-11" db="EMBL/GenBank/DDBJ databases">
        <authorList>
            <person name="Jaros S."/>
            <person name="Januszkiewicz K."/>
            <person name="Wedrychowicz H."/>
        </authorList>
    </citation>
    <scope>NUCLEOTIDE SEQUENCE [LARGE SCALE GENOMIC DNA]</scope>
    <source>
        <strain evidence="3 4">DSM 14214</strain>
    </source>
</reference>
<dbReference type="Proteomes" id="UP000183975">
    <property type="component" value="Unassembled WGS sequence"/>
</dbReference>
<dbReference type="EMBL" id="FRAH01000049">
    <property type="protein sequence ID" value="SHK85398.1"/>
    <property type="molecule type" value="Genomic_DNA"/>
</dbReference>
<dbReference type="Pfam" id="PF06135">
    <property type="entry name" value="IreB"/>
    <property type="match status" value="1"/>
</dbReference>
<dbReference type="PIRSF" id="PIRSF037258">
    <property type="entry name" value="DUF965_bac"/>
    <property type="match status" value="1"/>
</dbReference>
<dbReference type="InterPro" id="IPR009309">
    <property type="entry name" value="IreB"/>
</dbReference>
<dbReference type="RefSeq" id="WP_022255166.1">
    <property type="nucleotide sequence ID" value="NZ_FRAH01000049.1"/>
</dbReference>
<protein>
    <recommendedName>
        <fullName evidence="2">UPF0297 protein SAMN02745138_02463</fullName>
    </recommendedName>
</protein>
<name>A0A1M6VVG3_9FIRM</name>
<dbReference type="PANTHER" id="PTHR40067:SF1">
    <property type="entry name" value="UPF0297 PROTEIN YRZL"/>
    <property type="match status" value="1"/>
</dbReference>
<evidence type="ECO:0000256" key="2">
    <source>
        <dbReference type="HAMAP-Rule" id="MF_01507"/>
    </source>
</evidence>
<evidence type="ECO:0000313" key="3">
    <source>
        <dbReference type="EMBL" id="SHK85398.1"/>
    </source>
</evidence>
<keyword evidence="4" id="KW-1185">Reference proteome</keyword>
<sequence>MSNNINETQYFGRTGKEPENEAKRILISVSTALREKGYNPVNQIVGYILSGDPTYITSYLNARAMIRKLERDELLEELVKDYLDRNE</sequence>
<proteinExistence type="inferred from homology"/>
<accession>A0A1M6VVG3</accession>
<evidence type="ECO:0000313" key="4">
    <source>
        <dbReference type="Proteomes" id="UP000183975"/>
    </source>
</evidence>
<gene>
    <name evidence="3" type="ORF">SAMN02745138_02463</name>
</gene>
<dbReference type="PANTHER" id="PTHR40067">
    <property type="entry name" value="UPF0297 PROTEIN YRZL"/>
    <property type="match status" value="1"/>
</dbReference>